<dbReference type="STRING" id="742152.A0A2H3JYK5"/>
<evidence type="ECO:0000313" key="1">
    <source>
        <dbReference type="EMBL" id="PCH42958.1"/>
    </source>
</evidence>
<dbReference type="EMBL" id="KB468135">
    <property type="protein sequence ID" value="PCH42958.1"/>
    <property type="molecule type" value="Genomic_DNA"/>
</dbReference>
<reference evidence="1 2" key="1">
    <citation type="journal article" date="2012" name="Science">
        <title>The Paleozoic origin of enzymatic lignin decomposition reconstructed from 31 fungal genomes.</title>
        <authorList>
            <person name="Floudas D."/>
            <person name="Binder M."/>
            <person name="Riley R."/>
            <person name="Barry K."/>
            <person name="Blanchette R.A."/>
            <person name="Henrissat B."/>
            <person name="Martinez A.T."/>
            <person name="Otillar R."/>
            <person name="Spatafora J.W."/>
            <person name="Yadav J.S."/>
            <person name="Aerts A."/>
            <person name="Benoit I."/>
            <person name="Boyd A."/>
            <person name="Carlson A."/>
            <person name="Copeland A."/>
            <person name="Coutinho P.M."/>
            <person name="de Vries R.P."/>
            <person name="Ferreira P."/>
            <person name="Findley K."/>
            <person name="Foster B."/>
            <person name="Gaskell J."/>
            <person name="Glotzer D."/>
            <person name="Gorecki P."/>
            <person name="Heitman J."/>
            <person name="Hesse C."/>
            <person name="Hori C."/>
            <person name="Igarashi K."/>
            <person name="Jurgens J.A."/>
            <person name="Kallen N."/>
            <person name="Kersten P."/>
            <person name="Kohler A."/>
            <person name="Kuees U."/>
            <person name="Kumar T.K.A."/>
            <person name="Kuo A."/>
            <person name="LaButti K."/>
            <person name="Larrondo L.F."/>
            <person name="Lindquist E."/>
            <person name="Ling A."/>
            <person name="Lombard V."/>
            <person name="Lucas S."/>
            <person name="Lundell T."/>
            <person name="Martin R."/>
            <person name="McLaughlin D.J."/>
            <person name="Morgenstern I."/>
            <person name="Morin E."/>
            <person name="Murat C."/>
            <person name="Nagy L.G."/>
            <person name="Nolan M."/>
            <person name="Ohm R.A."/>
            <person name="Patyshakuliyeva A."/>
            <person name="Rokas A."/>
            <person name="Ruiz-Duenas F.J."/>
            <person name="Sabat G."/>
            <person name="Salamov A."/>
            <person name="Samejima M."/>
            <person name="Schmutz J."/>
            <person name="Slot J.C."/>
            <person name="St John F."/>
            <person name="Stenlid J."/>
            <person name="Sun H."/>
            <person name="Sun S."/>
            <person name="Syed K."/>
            <person name="Tsang A."/>
            <person name="Wiebenga A."/>
            <person name="Young D."/>
            <person name="Pisabarro A."/>
            <person name="Eastwood D.C."/>
            <person name="Martin F."/>
            <person name="Cullen D."/>
            <person name="Grigoriev I.V."/>
            <person name="Hibbett D.S."/>
        </authorList>
    </citation>
    <scope>NUCLEOTIDE SEQUENCE [LARGE SCALE GENOMIC DNA]</scope>
    <source>
        <strain evidence="1 2">MD-104</strain>
    </source>
</reference>
<keyword evidence="2" id="KW-1185">Reference proteome</keyword>
<organism evidence="1 2">
    <name type="scientific">Wolfiporia cocos (strain MD-104)</name>
    <name type="common">Brown rot fungus</name>
    <dbReference type="NCBI Taxonomy" id="742152"/>
    <lineage>
        <taxon>Eukaryota</taxon>
        <taxon>Fungi</taxon>
        <taxon>Dikarya</taxon>
        <taxon>Basidiomycota</taxon>
        <taxon>Agaricomycotina</taxon>
        <taxon>Agaricomycetes</taxon>
        <taxon>Polyporales</taxon>
        <taxon>Phaeolaceae</taxon>
        <taxon>Wolfiporia</taxon>
    </lineage>
</organism>
<dbReference type="OrthoDB" id="2799068at2759"/>
<evidence type="ECO:0008006" key="3">
    <source>
        <dbReference type="Google" id="ProtNLM"/>
    </source>
</evidence>
<dbReference type="AlphaFoldDB" id="A0A2H3JYK5"/>
<evidence type="ECO:0000313" key="2">
    <source>
        <dbReference type="Proteomes" id="UP000218811"/>
    </source>
</evidence>
<protein>
    <recommendedName>
        <fullName evidence="3">BTB domain-containing protein</fullName>
    </recommendedName>
</protein>
<gene>
    <name evidence="1" type="ORF">WOLCODRAFT_138128</name>
</gene>
<dbReference type="Proteomes" id="UP000218811">
    <property type="component" value="Unassembled WGS sequence"/>
</dbReference>
<sequence length="313" mass="36090">MDETEDLLSFPPLKRQRYDSQTRSHPTASSSFFFHDGDIVLEVEQHLFKIHKHRLKCSVIFSDMLDIPQPDVIDSMHGCPVVRLMDSPQDWQVALRWIYDPTGFRLIPEPVPFPLIPSALRIATKYEIGALRKWAVGQLRARWPSDLERMGSSSLPCAAEAIALARECDVLEILPAAFYALSLQRWCYNAEGGRSHLVLSPTDIRRLIVGRERLSDVCKQILFEPLVSRPAGLPFDACHQCREPLQRYWREKVMSDPQSPVECWLLRELYTIATQRDELFESAICAQCLAWHKDVAWMRFYGLKASIPQFFCL</sequence>
<dbReference type="OMA" id="ESDRTHI"/>
<accession>A0A2H3JYK5</accession>
<name>A0A2H3JYK5_WOLCO</name>
<proteinExistence type="predicted"/>